<accession>A0A8H7NQT1</accession>
<name>A0A8H7NQT1_9APHY</name>
<evidence type="ECO:0000313" key="2">
    <source>
        <dbReference type="Proteomes" id="UP000639403"/>
    </source>
</evidence>
<reference evidence="1" key="2">
    <citation type="journal article" name="Front. Microbiol.">
        <title>Degradative Capacity of Two Strains of Rhodonia placenta: From Phenotype to Genotype.</title>
        <authorList>
            <person name="Kolle M."/>
            <person name="Horta M.A.C."/>
            <person name="Nowrousian M."/>
            <person name="Ohm R.A."/>
            <person name="Benz J.P."/>
            <person name="Pilgard A."/>
        </authorList>
    </citation>
    <scope>NUCLEOTIDE SEQUENCE</scope>
    <source>
        <strain evidence="1">FPRL280</strain>
    </source>
</reference>
<evidence type="ECO:0000313" key="1">
    <source>
        <dbReference type="EMBL" id="KAF9794054.1"/>
    </source>
</evidence>
<dbReference type="Proteomes" id="UP000639403">
    <property type="component" value="Unassembled WGS sequence"/>
</dbReference>
<reference evidence="1" key="1">
    <citation type="submission" date="2020-11" db="EMBL/GenBank/DDBJ databases">
        <authorList>
            <person name="Koelle M."/>
            <person name="Horta M.A.C."/>
            <person name="Nowrousian M."/>
            <person name="Ohm R.A."/>
            <person name="Benz P."/>
            <person name="Pilgard A."/>
        </authorList>
    </citation>
    <scope>NUCLEOTIDE SEQUENCE</scope>
    <source>
        <strain evidence="1">FPRL280</strain>
    </source>
</reference>
<protein>
    <submittedName>
        <fullName evidence="1">Uncharacterized protein</fullName>
    </submittedName>
</protein>
<gene>
    <name evidence="1" type="ORF">IEO21_11221</name>
</gene>
<dbReference type="EMBL" id="JADOXO010001771">
    <property type="protein sequence ID" value="KAF9794054.1"/>
    <property type="molecule type" value="Genomic_DNA"/>
</dbReference>
<comment type="caution">
    <text evidence="1">The sequence shown here is derived from an EMBL/GenBank/DDBJ whole genome shotgun (WGS) entry which is preliminary data.</text>
</comment>
<proteinExistence type="predicted"/>
<organism evidence="1 2">
    <name type="scientific">Rhodonia placenta</name>
    <dbReference type="NCBI Taxonomy" id="104341"/>
    <lineage>
        <taxon>Eukaryota</taxon>
        <taxon>Fungi</taxon>
        <taxon>Dikarya</taxon>
        <taxon>Basidiomycota</taxon>
        <taxon>Agaricomycotina</taxon>
        <taxon>Agaricomycetes</taxon>
        <taxon>Polyporales</taxon>
        <taxon>Adustoporiaceae</taxon>
        <taxon>Rhodonia</taxon>
    </lineage>
</organism>
<sequence>MRGCCGGQGDVGPF</sequence>